<reference evidence="2" key="1">
    <citation type="submission" date="2017-02" db="EMBL/GenBank/DDBJ databases">
        <authorList>
            <person name="Daims H."/>
        </authorList>
    </citation>
    <scope>NUCLEOTIDE SEQUENCE [LARGE SCALE GENOMIC DNA]</scope>
</reference>
<dbReference type="AlphaFoldDB" id="A0A1R4GZ88"/>
<keyword evidence="2" id="KW-1185">Reference proteome</keyword>
<name>A0A1R4GZ88_9GAMM</name>
<accession>A0A1R4GZ88</accession>
<organism evidence="1 2">
    <name type="scientific">Crenothrix polyspora</name>
    <dbReference type="NCBI Taxonomy" id="360316"/>
    <lineage>
        <taxon>Bacteria</taxon>
        <taxon>Pseudomonadati</taxon>
        <taxon>Pseudomonadota</taxon>
        <taxon>Gammaproteobacteria</taxon>
        <taxon>Methylococcales</taxon>
        <taxon>Crenotrichaceae</taxon>
        <taxon>Crenothrix</taxon>
    </lineage>
</organism>
<gene>
    <name evidence="1" type="ORF">CRENPOLYSF2_1080021</name>
</gene>
<dbReference type="Proteomes" id="UP000195442">
    <property type="component" value="Unassembled WGS sequence"/>
</dbReference>
<dbReference type="RefSeq" id="WP_087145552.1">
    <property type="nucleotide sequence ID" value="NZ_FUKJ01000011.1"/>
</dbReference>
<evidence type="ECO:0008006" key="3">
    <source>
        <dbReference type="Google" id="ProtNLM"/>
    </source>
</evidence>
<proteinExistence type="predicted"/>
<evidence type="ECO:0000313" key="1">
    <source>
        <dbReference type="EMBL" id="SJM89272.1"/>
    </source>
</evidence>
<sequence length="74" mass="8589">MLQEQLIEEIKQIPTEKLAEIYDLIHYFRLGLAQEKSTENIRQRPIGLAKGQLEIPTSFFEPLPDDMLDAFEGK</sequence>
<dbReference type="OrthoDB" id="467338at2"/>
<evidence type="ECO:0000313" key="2">
    <source>
        <dbReference type="Proteomes" id="UP000195442"/>
    </source>
</evidence>
<dbReference type="EMBL" id="FUKJ01000011">
    <property type="protein sequence ID" value="SJM89272.1"/>
    <property type="molecule type" value="Genomic_DNA"/>
</dbReference>
<protein>
    <recommendedName>
        <fullName evidence="3">DUF2281 domain-containing protein</fullName>
    </recommendedName>
</protein>